<evidence type="ECO:0000256" key="5">
    <source>
        <dbReference type="ARBA" id="ARBA00022723"/>
    </source>
</evidence>
<dbReference type="InterPro" id="IPR002401">
    <property type="entry name" value="Cyt_P450_E_grp-I"/>
</dbReference>
<dbReference type="InParanoid" id="A0A409YWI3"/>
<dbReference type="PRINTS" id="PR00385">
    <property type="entry name" value="P450"/>
</dbReference>
<accession>A0A409YWI3</accession>
<dbReference type="GO" id="GO:0020037">
    <property type="term" value="F:heme binding"/>
    <property type="evidence" value="ECO:0007669"/>
    <property type="project" value="InterPro"/>
</dbReference>
<proteinExistence type="inferred from homology"/>
<keyword evidence="7 9" id="KW-0408">Iron</keyword>
<evidence type="ECO:0000313" key="12">
    <source>
        <dbReference type="Proteomes" id="UP000284706"/>
    </source>
</evidence>
<dbReference type="Pfam" id="PF00067">
    <property type="entry name" value="p450"/>
    <property type="match status" value="2"/>
</dbReference>
<comment type="similarity">
    <text evidence="3 10">Belongs to the cytochrome P450 family.</text>
</comment>
<dbReference type="CDD" id="cd11065">
    <property type="entry name" value="CYP64-like"/>
    <property type="match status" value="1"/>
</dbReference>
<reference evidence="11 12" key="1">
    <citation type="journal article" date="2018" name="Evol. Lett.">
        <title>Horizontal gene cluster transfer increased hallucinogenic mushroom diversity.</title>
        <authorList>
            <person name="Reynolds H.T."/>
            <person name="Vijayakumar V."/>
            <person name="Gluck-Thaler E."/>
            <person name="Korotkin H.B."/>
            <person name="Matheny P.B."/>
            <person name="Slot J.C."/>
        </authorList>
    </citation>
    <scope>NUCLEOTIDE SEQUENCE [LARGE SCALE GENOMIC DNA]</scope>
    <source>
        <strain evidence="11 12">SRW20</strain>
    </source>
</reference>
<sequence>MALLAASALLVIFRSKKRFPPGPPALPLLGNILDFPKRESWKVYLDWGRAYNSDILSLKIPGTRLFVLNSAQVIQDLLVKRANNYSDRIGTSWLIPFMNNTERWRDHRRLFRREFDTPEASAVNRSHEVHAARRLLHRLLSTKDHEGDLRLAAVDTILSITYGITPTDFEHPFIKAPEDLNAIFGDVAKGGYMVDLFPFLRYLPAWLPGVKFHKLARRGRPLSSAVVLGPYQEVQNQVQKGIALPSVASKFLYELQEGSIKSSSEIEMMRNVLGNAYLGMSLKIMLFLTFKRIEFLLRRCRHDVSRISKTVCALYNFVLAMALHPEVQKKAQASLDSVLGGTRLPEFDDMTQLPYISAIVNEVLRWHPIGPLAVYHVNSRDDEYNGYFIPKGSMMIPNTWSLLHDEGTFGPNTNQFIPERFLNFDGSLNADRTNMDYAFGFGRRSCPGRLMARDTLWIMAAHILAAYDVLDPFDMEGNKLTSESDLEYTNTMVRYASNLLVGLNTLKLPTVQLPAPHEDHI</sequence>
<evidence type="ECO:0000256" key="1">
    <source>
        <dbReference type="ARBA" id="ARBA00001971"/>
    </source>
</evidence>
<evidence type="ECO:0000256" key="6">
    <source>
        <dbReference type="ARBA" id="ARBA00023002"/>
    </source>
</evidence>
<name>A0A409YWI3_9AGAR</name>
<dbReference type="Gene3D" id="1.10.630.10">
    <property type="entry name" value="Cytochrome P450"/>
    <property type="match status" value="1"/>
</dbReference>
<evidence type="ECO:0000256" key="10">
    <source>
        <dbReference type="RuleBase" id="RU000461"/>
    </source>
</evidence>
<gene>
    <name evidence="11" type="ORF">CVT26_013654</name>
</gene>
<dbReference type="Proteomes" id="UP000284706">
    <property type="component" value="Unassembled WGS sequence"/>
</dbReference>
<comment type="pathway">
    <text evidence="2">Secondary metabolite biosynthesis.</text>
</comment>
<keyword evidence="8 10" id="KW-0503">Monooxygenase</keyword>
<evidence type="ECO:0000256" key="2">
    <source>
        <dbReference type="ARBA" id="ARBA00005179"/>
    </source>
</evidence>
<dbReference type="InterPro" id="IPR050364">
    <property type="entry name" value="Cytochrome_P450_fung"/>
</dbReference>
<evidence type="ECO:0000313" key="11">
    <source>
        <dbReference type="EMBL" id="PPR07338.1"/>
    </source>
</evidence>
<evidence type="ECO:0000256" key="9">
    <source>
        <dbReference type="PIRSR" id="PIRSR602401-1"/>
    </source>
</evidence>
<keyword evidence="12" id="KW-1185">Reference proteome</keyword>
<comment type="caution">
    <text evidence="11">The sequence shown here is derived from an EMBL/GenBank/DDBJ whole genome shotgun (WGS) entry which is preliminary data.</text>
</comment>
<keyword evidence="6 10" id="KW-0560">Oxidoreductase</keyword>
<dbReference type="GO" id="GO:0016705">
    <property type="term" value="F:oxidoreductase activity, acting on paired donors, with incorporation or reduction of molecular oxygen"/>
    <property type="evidence" value="ECO:0007669"/>
    <property type="project" value="InterPro"/>
</dbReference>
<dbReference type="PRINTS" id="PR00463">
    <property type="entry name" value="EP450I"/>
</dbReference>
<evidence type="ECO:0000256" key="8">
    <source>
        <dbReference type="ARBA" id="ARBA00023033"/>
    </source>
</evidence>
<evidence type="ECO:0000256" key="7">
    <source>
        <dbReference type="ARBA" id="ARBA00023004"/>
    </source>
</evidence>
<evidence type="ECO:0000256" key="3">
    <source>
        <dbReference type="ARBA" id="ARBA00010617"/>
    </source>
</evidence>
<dbReference type="GO" id="GO:0005506">
    <property type="term" value="F:iron ion binding"/>
    <property type="evidence" value="ECO:0007669"/>
    <property type="project" value="InterPro"/>
</dbReference>
<comment type="cofactor">
    <cofactor evidence="1 9">
        <name>heme</name>
        <dbReference type="ChEBI" id="CHEBI:30413"/>
    </cofactor>
</comment>
<dbReference type="PROSITE" id="PS00086">
    <property type="entry name" value="CYTOCHROME_P450"/>
    <property type="match status" value="1"/>
</dbReference>
<dbReference type="SUPFAM" id="SSF48264">
    <property type="entry name" value="Cytochrome P450"/>
    <property type="match status" value="1"/>
</dbReference>
<evidence type="ECO:0008006" key="13">
    <source>
        <dbReference type="Google" id="ProtNLM"/>
    </source>
</evidence>
<dbReference type="EMBL" id="NHYE01000134">
    <property type="protein sequence ID" value="PPR07338.1"/>
    <property type="molecule type" value="Genomic_DNA"/>
</dbReference>
<evidence type="ECO:0000256" key="4">
    <source>
        <dbReference type="ARBA" id="ARBA00022617"/>
    </source>
</evidence>
<dbReference type="GO" id="GO:0004497">
    <property type="term" value="F:monooxygenase activity"/>
    <property type="evidence" value="ECO:0007669"/>
    <property type="project" value="UniProtKB-KW"/>
</dbReference>
<dbReference type="InterPro" id="IPR036396">
    <property type="entry name" value="Cyt_P450_sf"/>
</dbReference>
<protein>
    <recommendedName>
        <fullName evidence="13">Cytochrome P450</fullName>
    </recommendedName>
</protein>
<dbReference type="STRING" id="231916.A0A409YWI3"/>
<feature type="binding site" description="axial binding residue" evidence="9">
    <location>
        <position position="446"/>
    </location>
    <ligand>
        <name>heme</name>
        <dbReference type="ChEBI" id="CHEBI:30413"/>
    </ligand>
    <ligandPart>
        <name>Fe</name>
        <dbReference type="ChEBI" id="CHEBI:18248"/>
    </ligandPart>
</feature>
<keyword evidence="4 9" id="KW-0349">Heme</keyword>
<dbReference type="PANTHER" id="PTHR46300">
    <property type="entry name" value="P450, PUTATIVE (EUROFUNG)-RELATED-RELATED"/>
    <property type="match status" value="1"/>
</dbReference>
<organism evidence="11 12">
    <name type="scientific">Gymnopilus dilepis</name>
    <dbReference type="NCBI Taxonomy" id="231916"/>
    <lineage>
        <taxon>Eukaryota</taxon>
        <taxon>Fungi</taxon>
        <taxon>Dikarya</taxon>
        <taxon>Basidiomycota</taxon>
        <taxon>Agaricomycotina</taxon>
        <taxon>Agaricomycetes</taxon>
        <taxon>Agaricomycetidae</taxon>
        <taxon>Agaricales</taxon>
        <taxon>Agaricineae</taxon>
        <taxon>Hymenogastraceae</taxon>
        <taxon>Gymnopilus</taxon>
    </lineage>
</organism>
<dbReference type="AlphaFoldDB" id="A0A409YWI3"/>
<dbReference type="OrthoDB" id="2789670at2759"/>
<keyword evidence="5 9" id="KW-0479">Metal-binding</keyword>
<dbReference type="InterPro" id="IPR017972">
    <property type="entry name" value="Cyt_P450_CS"/>
</dbReference>
<dbReference type="InterPro" id="IPR001128">
    <property type="entry name" value="Cyt_P450"/>
</dbReference>